<name>A0A2G6EEK0_9BACT</name>
<organism evidence="1 2">
    <name type="scientific">candidate division KSB3 bacterium</name>
    <dbReference type="NCBI Taxonomy" id="2044937"/>
    <lineage>
        <taxon>Bacteria</taxon>
        <taxon>candidate division KSB3</taxon>
    </lineage>
</organism>
<protein>
    <submittedName>
        <fullName evidence="1">Uncharacterized protein</fullName>
    </submittedName>
</protein>
<proteinExistence type="predicted"/>
<accession>A0A2G6EEK0</accession>
<gene>
    <name evidence="1" type="ORF">CSB45_00655</name>
</gene>
<sequence>MPKRKVEIRLLFSNGKEDVFTIEAEDGDERLEPSFYLGAEGKEASNIEHQVIRVGNKAYRSKFIIFAEIIEEQGRSLGAYV</sequence>
<dbReference type="Proteomes" id="UP000229740">
    <property type="component" value="Unassembled WGS sequence"/>
</dbReference>
<evidence type="ECO:0000313" key="1">
    <source>
        <dbReference type="EMBL" id="PID60201.1"/>
    </source>
</evidence>
<dbReference type="AlphaFoldDB" id="A0A2G6EEK0"/>
<evidence type="ECO:0000313" key="2">
    <source>
        <dbReference type="Proteomes" id="UP000229740"/>
    </source>
</evidence>
<dbReference type="EMBL" id="PDPS01000009">
    <property type="protein sequence ID" value="PID60201.1"/>
    <property type="molecule type" value="Genomic_DNA"/>
</dbReference>
<reference evidence="1 2" key="1">
    <citation type="submission" date="2017-10" db="EMBL/GenBank/DDBJ databases">
        <title>Novel microbial diversity and functional potential in the marine mammal oral microbiome.</title>
        <authorList>
            <person name="Dudek N.K."/>
            <person name="Sun C.L."/>
            <person name="Burstein D."/>
            <person name="Kantor R.S."/>
            <person name="Aliaga Goltsman D.S."/>
            <person name="Bik E.M."/>
            <person name="Thomas B.C."/>
            <person name="Banfield J.F."/>
            <person name="Relman D.A."/>
        </authorList>
    </citation>
    <scope>NUCLEOTIDE SEQUENCE [LARGE SCALE GENOMIC DNA]</scope>
    <source>
        <strain evidence="1">DOLZORAL124_49_17</strain>
    </source>
</reference>
<comment type="caution">
    <text evidence="1">The sequence shown here is derived from an EMBL/GenBank/DDBJ whole genome shotgun (WGS) entry which is preliminary data.</text>
</comment>